<evidence type="ECO:0000313" key="3">
    <source>
        <dbReference type="Proteomes" id="UP001061361"/>
    </source>
</evidence>
<organism evidence="2 3">
    <name type="scientific">Pseudodesulfovibrio portus</name>
    <dbReference type="NCBI Taxonomy" id="231439"/>
    <lineage>
        <taxon>Bacteria</taxon>
        <taxon>Pseudomonadati</taxon>
        <taxon>Thermodesulfobacteriota</taxon>
        <taxon>Desulfovibrionia</taxon>
        <taxon>Desulfovibrionales</taxon>
        <taxon>Desulfovibrionaceae</taxon>
    </lineage>
</organism>
<name>A0ABM8AW08_9BACT</name>
<reference evidence="2" key="1">
    <citation type="submission" date="2022-08" db="EMBL/GenBank/DDBJ databases">
        <title>Genome Sequence of the sulphate-reducing bacterium, Pseudodesulfovibrio portus JCM14722.</title>
        <authorList>
            <person name="Kondo R."/>
            <person name="Kataoka T."/>
        </authorList>
    </citation>
    <scope>NUCLEOTIDE SEQUENCE</scope>
    <source>
        <strain evidence="2">JCM 14722</strain>
    </source>
</reference>
<gene>
    <name evidence="2" type="ORF">JCM14722_29870</name>
</gene>
<accession>A0ABM8AW08</accession>
<dbReference type="Proteomes" id="UP001061361">
    <property type="component" value="Chromosome"/>
</dbReference>
<evidence type="ECO:0000313" key="2">
    <source>
        <dbReference type="EMBL" id="BDQ35445.1"/>
    </source>
</evidence>
<protein>
    <submittedName>
        <fullName evidence="2">Uncharacterized protein</fullName>
    </submittedName>
</protein>
<dbReference type="RefSeq" id="WP_264982334.1">
    <property type="nucleotide sequence ID" value="NZ_AP026708.1"/>
</dbReference>
<keyword evidence="3" id="KW-1185">Reference proteome</keyword>
<feature type="signal peptide" evidence="1">
    <location>
        <begin position="1"/>
        <end position="17"/>
    </location>
</feature>
<keyword evidence="1" id="KW-0732">Signal</keyword>
<evidence type="ECO:0000256" key="1">
    <source>
        <dbReference type="SAM" id="SignalP"/>
    </source>
</evidence>
<sequence>MKKIMLLLIVAAFTVWAAGAYAGQANTGDITIESDVEDVENTASGINSKAETNIHSVNVKEGKTGDIVIKGKAEDIENTASGFNSKAETNVGSVKVGD</sequence>
<feature type="chain" id="PRO_5045941321" evidence="1">
    <location>
        <begin position="18"/>
        <end position="98"/>
    </location>
</feature>
<dbReference type="EMBL" id="AP026708">
    <property type="protein sequence ID" value="BDQ35445.1"/>
    <property type="molecule type" value="Genomic_DNA"/>
</dbReference>
<proteinExistence type="predicted"/>